<accession>A0A0V0J865</accession>
<reference evidence="3" key="1">
    <citation type="submission" date="2016-01" db="EMBL/GenBank/DDBJ databases">
        <title>Reference transcriptome for the parasite Schistocephalus solidus: insights into the molecular evolution of parasitism.</title>
        <authorList>
            <person name="Hebert F.O."/>
            <person name="Grambauer S."/>
            <person name="Barber I."/>
            <person name="Landry C.R."/>
            <person name="Aubin-Horth N."/>
        </authorList>
    </citation>
    <scope>NUCLEOTIDE SEQUENCE</scope>
</reference>
<dbReference type="AlphaFoldDB" id="A0A0V0J865"/>
<name>A0A0V0J865_SCHSO</name>
<feature type="compositionally biased region" description="Polar residues" evidence="2">
    <location>
        <begin position="230"/>
        <end position="242"/>
    </location>
</feature>
<proteinExistence type="predicted"/>
<gene>
    <name evidence="3" type="primary">LENG1</name>
    <name evidence="3" type="ORF">TR118883</name>
</gene>
<feature type="compositionally biased region" description="Basic residues" evidence="2">
    <location>
        <begin position="1"/>
        <end position="11"/>
    </location>
</feature>
<evidence type="ECO:0000256" key="2">
    <source>
        <dbReference type="SAM" id="MobiDB-lite"/>
    </source>
</evidence>
<dbReference type="InterPro" id="IPR039875">
    <property type="entry name" value="LENG1-like"/>
</dbReference>
<organism evidence="3">
    <name type="scientific">Schistocephalus solidus</name>
    <name type="common">Tapeworm</name>
    <dbReference type="NCBI Taxonomy" id="70667"/>
    <lineage>
        <taxon>Eukaryota</taxon>
        <taxon>Metazoa</taxon>
        <taxon>Spiralia</taxon>
        <taxon>Lophotrochozoa</taxon>
        <taxon>Platyhelminthes</taxon>
        <taxon>Cestoda</taxon>
        <taxon>Eucestoda</taxon>
        <taxon>Diphyllobothriidea</taxon>
        <taxon>Diphyllobothriidae</taxon>
        <taxon>Schistocephalus</taxon>
    </lineage>
</organism>
<protein>
    <submittedName>
        <fullName evidence="3">Leukocyte receptor cluster member 1 homolog</fullName>
    </submittedName>
</protein>
<feature type="region of interest" description="Disordered" evidence="2">
    <location>
        <begin position="311"/>
        <end position="330"/>
    </location>
</feature>
<keyword evidence="3" id="KW-0675">Receptor</keyword>
<feature type="region of interest" description="Disordered" evidence="2">
    <location>
        <begin position="1"/>
        <end position="32"/>
    </location>
</feature>
<evidence type="ECO:0000313" key="3">
    <source>
        <dbReference type="EMBL" id="JAP61316.1"/>
    </source>
</evidence>
<sequence>MNILPKKRWHVKNKDNAARVEADEAKDRRKKQADAIRSLIATQEARADYLRKKSKGLPGSEINLSAGQTLRLFADAEENRDINATNEEYEAEKKEAKESYEKKIGLLRYMGETSEGKVSEKPWWSEVPLHRKKSNKVSVAVSEEIDLKKKSRLDPLYAMKKVEENFAQRREMQSLMEKKERAAAASCINAYPSFFPDDIKNPEGRRVSIPRVDEASSITSGISLSSSQSCPRDSNSAGTTTLCTSNNKASLLERMRAERLARERAERERAAVLICRSMGLSTTKQFSTAEEEKVVDERQLPFNSAFNPELSSLAAERRHQYRESRKRRLS</sequence>
<dbReference type="EMBL" id="GEEE01001909">
    <property type="protein sequence ID" value="JAP61316.1"/>
    <property type="molecule type" value="Transcribed_RNA"/>
</dbReference>
<keyword evidence="1" id="KW-0175">Coiled coil</keyword>
<dbReference type="PANTHER" id="PTHR22093:SF0">
    <property type="entry name" value="LEUKOCYTE RECEPTOR CLUSTER MEMBER 1"/>
    <property type="match status" value="1"/>
</dbReference>
<feature type="region of interest" description="Disordered" evidence="2">
    <location>
        <begin position="220"/>
        <end position="242"/>
    </location>
</feature>
<feature type="coiled-coil region" evidence="1">
    <location>
        <begin position="79"/>
        <end position="106"/>
    </location>
</feature>
<feature type="compositionally biased region" description="Low complexity" evidence="2">
    <location>
        <begin position="220"/>
        <end position="229"/>
    </location>
</feature>
<dbReference type="PANTHER" id="PTHR22093">
    <property type="entry name" value="LEUKOCYTE RECEPTOR CLUSTER LRC MEMBER 1"/>
    <property type="match status" value="1"/>
</dbReference>
<evidence type="ECO:0000256" key="1">
    <source>
        <dbReference type="SAM" id="Coils"/>
    </source>
</evidence>
<feature type="compositionally biased region" description="Basic and acidic residues" evidence="2">
    <location>
        <begin position="12"/>
        <end position="27"/>
    </location>
</feature>